<proteinExistence type="predicted"/>
<dbReference type="STRING" id="536019.Mesop_2763"/>
<dbReference type="KEGG" id="mop:Mesop_2763"/>
<accession>F7Y3B7</accession>
<dbReference type="eggNOG" id="COG1737">
    <property type="taxonomic scope" value="Bacteria"/>
</dbReference>
<keyword evidence="3" id="KW-0804">Transcription</keyword>
<keyword evidence="1" id="KW-0805">Transcription regulation</keyword>
<sequence>MDQGELAGQIVSAFDGMSAQLQSAARYVLDRPEDVALLSMREQARQAGVQPATMTRLAQYLGLDGYEAVRDIHAAAVRSRGVGFAGKAGVQVASQRLKGDHALVADMLRSLAGQIAHLAEPSTIERLVTTAKALTAARRVYCLGMRSSHAVAWHLHYILSLIGEKSVMLHGAGGTDGDVLGRATGEDLLIAASVLPYTRLTIELAEYAAGRGVPIVAVTDSEVAPLAQLADHLIIVPTASPSFFHTMTQAFIVSEVLGALVAGQAGEGAIEALRRFDEQGIALKTHLTQRPPRKRPQRDIQ</sequence>
<evidence type="ECO:0000313" key="7">
    <source>
        <dbReference type="Proteomes" id="UP000001623"/>
    </source>
</evidence>
<dbReference type="GO" id="GO:0003677">
    <property type="term" value="F:DNA binding"/>
    <property type="evidence" value="ECO:0007669"/>
    <property type="project" value="UniProtKB-KW"/>
</dbReference>
<feature type="domain" description="HTH rpiR-type" evidence="4">
    <location>
        <begin position="4"/>
        <end position="80"/>
    </location>
</feature>
<dbReference type="GO" id="GO:0003700">
    <property type="term" value="F:DNA-binding transcription factor activity"/>
    <property type="evidence" value="ECO:0007669"/>
    <property type="project" value="InterPro"/>
</dbReference>
<gene>
    <name evidence="6" type="ordered locus">Mesop_2763</name>
</gene>
<dbReference type="EMBL" id="CP002279">
    <property type="protein sequence ID" value="AEH87224.1"/>
    <property type="molecule type" value="Genomic_DNA"/>
</dbReference>
<evidence type="ECO:0000313" key="6">
    <source>
        <dbReference type="EMBL" id="AEH87224.1"/>
    </source>
</evidence>
<dbReference type="InterPro" id="IPR035472">
    <property type="entry name" value="RpiR-like_SIS"/>
</dbReference>
<dbReference type="InterPro" id="IPR036388">
    <property type="entry name" value="WH-like_DNA-bd_sf"/>
</dbReference>
<dbReference type="Pfam" id="PF01380">
    <property type="entry name" value="SIS"/>
    <property type="match status" value="1"/>
</dbReference>
<keyword evidence="2" id="KW-0238">DNA-binding</keyword>
<dbReference type="GO" id="GO:1901135">
    <property type="term" value="P:carbohydrate derivative metabolic process"/>
    <property type="evidence" value="ECO:0007669"/>
    <property type="project" value="InterPro"/>
</dbReference>
<dbReference type="Proteomes" id="UP000001623">
    <property type="component" value="Chromosome"/>
</dbReference>
<evidence type="ECO:0000256" key="1">
    <source>
        <dbReference type="ARBA" id="ARBA00023015"/>
    </source>
</evidence>
<dbReference type="CDD" id="cd05013">
    <property type="entry name" value="SIS_RpiR"/>
    <property type="match status" value="1"/>
</dbReference>
<dbReference type="PANTHER" id="PTHR30514">
    <property type="entry name" value="GLUCOKINASE"/>
    <property type="match status" value="1"/>
</dbReference>
<dbReference type="InterPro" id="IPR046348">
    <property type="entry name" value="SIS_dom_sf"/>
</dbReference>
<dbReference type="Gene3D" id="1.10.10.10">
    <property type="entry name" value="Winged helix-like DNA-binding domain superfamily/Winged helix DNA-binding domain"/>
    <property type="match status" value="1"/>
</dbReference>
<dbReference type="InterPro" id="IPR001347">
    <property type="entry name" value="SIS_dom"/>
</dbReference>
<protein>
    <submittedName>
        <fullName evidence="6">Transcriptional regulator, RpiR family</fullName>
    </submittedName>
</protein>
<dbReference type="PROSITE" id="PS51464">
    <property type="entry name" value="SIS"/>
    <property type="match status" value="1"/>
</dbReference>
<organism evidence="6 7">
    <name type="scientific">Mesorhizobium opportunistum (strain LMG 24607 / HAMBI 3007 / WSM2075)</name>
    <dbReference type="NCBI Taxonomy" id="536019"/>
    <lineage>
        <taxon>Bacteria</taxon>
        <taxon>Pseudomonadati</taxon>
        <taxon>Pseudomonadota</taxon>
        <taxon>Alphaproteobacteria</taxon>
        <taxon>Hyphomicrobiales</taxon>
        <taxon>Phyllobacteriaceae</taxon>
        <taxon>Mesorhizobium</taxon>
    </lineage>
</organism>
<dbReference type="PROSITE" id="PS51071">
    <property type="entry name" value="HTH_RPIR"/>
    <property type="match status" value="1"/>
</dbReference>
<evidence type="ECO:0000259" key="4">
    <source>
        <dbReference type="PROSITE" id="PS51071"/>
    </source>
</evidence>
<dbReference type="InterPro" id="IPR009057">
    <property type="entry name" value="Homeodomain-like_sf"/>
</dbReference>
<dbReference type="SUPFAM" id="SSF46689">
    <property type="entry name" value="Homeodomain-like"/>
    <property type="match status" value="1"/>
</dbReference>
<dbReference type="GO" id="GO:0097367">
    <property type="term" value="F:carbohydrate derivative binding"/>
    <property type="evidence" value="ECO:0007669"/>
    <property type="project" value="InterPro"/>
</dbReference>
<dbReference type="RefSeq" id="WP_013893919.1">
    <property type="nucleotide sequence ID" value="NC_015675.1"/>
</dbReference>
<dbReference type="PANTHER" id="PTHR30514:SF18">
    <property type="entry name" value="RPIR-FAMILY TRANSCRIPTIONAL REGULATOR"/>
    <property type="match status" value="1"/>
</dbReference>
<evidence type="ECO:0000256" key="2">
    <source>
        <dbReference type="ARBA" id="ARBA00023125"/>
    </source>
</evidence>
<dbReference type="Gene3D" id="3.40.50.10490">
    <property type="entry name" value="Glucose-6-phosphate isomerase like protein, domain 1"/>
    <property type="match status" value="1"/>
</dbReference>
<name>F7Y3B7_MESOW</name>
<evidence type="ECO:0000256" key="3">
    <source>
        <dbReference type="ARBA" id="ARBA00023163"/>
    </source>
</evidence>
<reference evidence="6 7" key="1">
    <citation type="submission" date="2010-10" db="EMBL/GenBank/DDBJ databases">
        <title>Complete sequence of Mesorhizobium opportunistum WSM2075.</title>
        <authorList>
            <consortium name="US DOE Joint Genome Institute"/>
            <person name="Lucas S."/>
            <person name="Copeland A."/>
            <person name="Lapidus A."/>
            <person name="Cheng J.-F."/>
            <person name="Bruce D."/>
            <person name="Goodwin L."/>
            <person name="Pitluck S."/>
            <person name="Chertkov O."/>
            <person name="Misra M."/>
            <person name="Detter J.C."/>
            <person name="Han C."/>
            <person name="Tapia R."/>
            <person name="Land M."/>
            <person name="Hauser L."/>
            <person name="Kyrpides N."/>
            <person name="Ovchinnikova G."/>
            <person name="Mavrommatis K.M."/>
            <person name="Tiwari R.P."/>
            <person name="Howieson J.G."/>
            <person name="O'Hara G.W."/>
            <person name="Nandasena K.G."/>
            <person name="Woyke T."/>
        </authorList>
    </citation>
    <scope>NUCLEOTIDE SEQUENCE [LARGE SCALE GENOMIC DNA]</scope>
    <source>
        <strain evidence="7">LMG 24607 / HAMBI 3007 / WSM2075</strain>
    </source>
</reference>
<dbReference type="AlphaFoldDB" id="F7Y3B7"/>
<dbReference type="HOGENOM" id="CLU_055769_1_3_5"/>
<dbReference type="InterPro" id="IPR000281">
    <property type="entry name" value="HTH_RpiR"/>
</dbReference>
<evidence type="ECO:0000259" key="5">
    <source>
        <dbReference type="PROSITE" id="PS51464"/>
    </source>
</evidence>
<dbReference type="InterPro" id="IPR047640">
    <property type="entry name" value="RpiR-like"/>
</dbReference>
<feature type="domain" description="SIS" evidence="5">
    <location>
        <begin position="130"/>
        <end position="267"/>
    </location>
</feature>
<dbReference type="SUPFAM" id="SSF53697">
    <property type="entry name" value="SIS domain"/>
    <property type="match status" value="1"/>
</dbReference>